<comment type="caution">
    <text evidence="8">The sequence shown here is derived from an EMBL/GenBank/DDBJ whole genome shotgun (WGS) entry which is preliminary data.</text>
</comment>
<evidence type="ECO:0000259" key="7">
    <source>
        <dbReference type="PROSITE" id="PS51352"/>
    </source>
</evidence>
<evidence type="ECO:0000256" key="2">
    <source>
        <dbReference type="ARBA" id="ARBA00022692"/>
    </source>
</evidence>
<keyword evidence="3" id="KW-0732">Signal</keyword>
<dbReference type="Gene3D" id="3.40.30.10">
    <property type="entry name" value="Glutaredoxin"/>
    <property type="match status" value="1"/>
</dbReference>
<dbReference type="GO" id="GO:0015036">
    <property type="term" value="F:disulfide oxidoreductase activity"/>
    <property type="evidence" value="ECO:0007669"/>
    <property type="project" value="TreeGrafter"/>
</dbReference>
<dbReference type="EMBL" id="LNIX01000003">
    <property type="protein sequence ID" value="OXA58290.1"/>
    <property type="molecule type" value="Genomic_DNA"/>
</dbReference>
<sequence>MGIADYASASWEAMKELKHPYYLVNILLSLSYPICKLIPPVCTFVFEGECQFEGRETEILFFMLLIVMARARKTGSMTMVAYLTNSFMYCKVANAALWFFAYKPYGLFFIVLFLLQGLVLPQPTYKGPQKITYFRDGKTFKDEITRDKKMTWLIEFYTAWNPSCVNFAPLFAELSNKYALENFKFGKIDLGRYPEIGTEFGISDSAFSKQLPTLILFQEGKSSLYRPFVDSAGKLIKFHFNKDNIINVFDLNNVHTECKKVTEDKAKNKKVGGNTNSHIKED</sequence>
<proteinExistence type="predicted"/>
<keyword evidence="2 6" id="KW-0812">Transmembrane</keyword>
<evidence type="ECO:0000256" key="5">
    <source>
        <dbReference type="ARBA" id="ARBA00023136"/>
    </source>
</evidence>
<dbReference type="PROSITE" id="PS51352">
    <property type="entry name" value="THIOREDOXIN_2"/>
    <property type="match status" value="1"/>
</dbReference>
<evidence type="ECO:0000313" key="8">
    <source>
        <dbReference type="EMBL" id="OXA58290.1"/>
    </source>
</evidence>
<dbReference type="InterPro" id="IPR037463">
    <property type="entry name" value="TMX2_thioredoxin_dom"/>
</dbReference>
<dbReference type="OMA" id="VIMIRTR"/>
<organism evidence="8 9">
    <name type="scientific">Folsomia candida</name>
    <name type="common">Springtail</name>
    <dbReference type="NCBI Taxonomy" id="158441"/>
    <lineage>
        <taxon>Eukaryota</taxon>
        <taxon>Metazoa</taxon>
        <taxon>Ecdysozoa</taxon>
        <taxon>Arthropoda</taxon>
        <taxon>Hexapoda</taxon>
        <taxon>Collembola</taxon>
        <taxon>Entomobryomorpha</taxon>
        <taxon>Isotomoidea</taxon>
        <taxon>Isotomidae</taxon>
        <taxon>Proisotominae</taxon>
        <taxon>Folsomia</taxon>
    </lineage>
</organism>
<dbReference type="PANTHER" id="PTHR15853">
    <property type="entry name" value="THIOREDOXIN-RELATED"/>
    <property type="match status" value="1"/>
</dbReference>
<dbReference type="Proteomes" id="UP000198287">
    <property type="component" value="Unassembled WGS sequence"/>
</dbReference>
<evidence type="ECO:0000256" key="3">
    <source>
        <dbReference type="ARBA" id="ARBA00022729"/>
    </source>
</evidence>
<dbReference type="InterPro" id="IPR036249">
    <property type="entry name" value="Thioredoxin-like_sf"/>
</dbReference>
<dbReference type="InterPro" id="IPR039101">
    <property type="entry name" value="TMX2"/>
</dbReference>
<keyword evidence="9" id="KW-1185">Reference proteome</keyword>
<dbReference type="InterPro" id="IPR013766">
    <property type="entry name" value="Thioredoxin_domain"/>
</dbReference>
<dbReference type="PANTHER" id="PTHR15853:SF0">
    <property type="entry name" value="THIOREDOXIN-RELATED TRANSMEMBRANE PROTEIN 2"/>
    <property type="match status" value="1"/>
</dbReference>
<name>A0A226ELX0_FOLCA</name>
<accession>A0A226ELX0</accession>
<comment type="subcellular location">
    <subcellularLocation>
        <location evidence="1">Membrane</location>
        <topology evidence="1">Single-pass type I membrane protein</topology>
    </subcellularLocation>
</comment>
<protein>
    <submittedName>
        <fullName evidence="8">Thioredoxin-related transmembrane protein 2</fullName>
    </submittedName>
</protein>
<dbReference type="Pfam" id="PF00085">
    <property type="entry name" value="Thioredoxin"/>
    <property type="match status" value="1"/>
</dbReference>
<feature type="transmembrane region" description="Helical" evidence="6">
    <location>
        <begin position="95"/>
        <end position="119"/>
    </location>
</feature>
<dbReference type="GO" id="GO:0016020">
    <property type="term" value="C:membrane"/>
    <property type="evidence" value="ECO:0007669"/>
    <property type="project" value="UniProtKB-SubCell"/>
</dbReference>
<keyword evidence="5 6" id="KW-0472">Membrane</keyword>
<evidence type="ECO:0000313" key="9">
    <source>
        <dbReference type="Proteomes" id="UP000198287"/>
    </source>
</evidence>
<evidence type="ECO:0000256" key="1">
    <source>
        <dbReference type="ARBA" id="ARBA00004479"/>
    </source>
</evidence>
<dbReference type="SUPFAM" id="SSF52833">
    <property type="entry name" value="Thioredoxin-like"/>
    <property type="match status" value="1"/>
</dbReference>
<reference evidence="8 9" key="1">
    <citation type="submission" date="2015-12" db="EMBL/GenBank/DDBJ databases">
        <title>The genome of Folsomia candida.</title>
        <authorList>
            <person name="Faddeeva A."/>
            <person name="Derks M.F."/>
            <person name="Anvar Y."/>
            <person name="Smit S."/>
            <person name="Van Straalen N."/>
            <person name="Roelofs D."/>
        </authorList>
    </citation>
    <scope>NUCLEOTIDE SEQUENCE [LARGE SCALE GENOMIC DNA]</scope>
    <source>
        <strain evidence="8 9">VU population</strain>
        <tissue evidence="8">Whole body</tissue>
    </source>
</reference>
<dbReference type="OrthoDB" id="20229at2759"/>
<dbReference type="CDD" id="cd02962">
    <property type="entry name" value="TMX2"/>
    <property type="match status" value="1"/>
</dbReference>
<evidence type="ECO:0000256" key="4">
    <source>
        <dbReference type="ARBA" id="ARBA00022989"/>
    </source>
</evidence>
<dbReference type="AlphaFoldDB" id="A0A226ELX0"/>
<feature type="domain" description="Thioredoxin" evidence="7">
    <location>
        <begin position="114"/>
        <end position="260"/>
    </location>
</feature>
<evidence type="ECO:0000256" key="6">
    <source>
        <dbReference type="SAM" id="Phobius"/>
    </source>
</evidence>
<gene>
    <name evidence="8" type="ORF">Fcan01_07349</name>
</gene>
<keyword evidence="4 6" id="KW-1133">Transmembrane helix</keyword>